<dbReference type="Pfam" id="PF18335">
    <property type="entry name" value="SH3_13"/>
    <property type="match status" value="1"/>
</dbReference>
<dbReference type="Pfam" id="PF13538">
    <property type="entry name" value="UvrD_C_2"/>
    <property type="match status" value="1"/>
</dbReference>
<dbReference type="GO" id="GO:0003677">
    <property type="term" value="F:DNA binding"/>
    <property type="evidence" value="ECO:0007669"/>
    <property type="project" value="UniProtKB-UniRule"/>
</dbReference>
<dbReference type="PANTHER" id="PTHR43788">
    <property type="entry name" value="DNA2/NAM7 HELICASE FAMILY MEMBER"/>
    <property type="match status" value="1"/>
</dbReference>
<dbReference type="KEGG" id="eri:EEI45_06620"/>
<dbReference type="Gene3D" id="1.10.10.2220">
    <property type="match status" value="1"/>
</dbReference>
<dbReference type="GO" id="GO:0017116">
    <property type="term" value="F:single-stranded DNA helicase activity"/>
    <property type="evidence" value="ECO:0007669"/>
    <property type="project" value="TreeGrafter"/>
</dbReference>
<dbReference type="CDD" id="cd18809">
    <property type="entry name" value="SF1_C_RecD"/>
    <property type="match status" value="1"/>
</dbReference>
<gene>
    <name evidence="3" type="primary">recD2</name>
    <name evidence="8" type="ORF">EEI45_06620</name>
</gene>
<dbReference type="HAMAP" id="MF_01488">
    <property type="entry name" value="RecD2"/>
    <property type="match status" value="1"/>
</dbReference>
<dbReference type="GO" id="GO:0016887">
    <property type="term" value="F:ATP hydrolysis activity"/>
    <property type="evidence" value="ECO:0007669"/>
    <property type="project" value="RHEA"/>
</dbReference>
<comment type="function">
    <text evidence="3">DNA-dependent ATPase and ATP-dependent 5'-3' DNA helicase. Has no activity on blunt DNA or DNA with 3'-overhangs, requires at least 10 bases of 5'-ssDNA for helicase activity.</text>
</comment>
<organism evidence="8 9">
    <name type="scientific">Erysipelothrix piscisicarius</name>
    <dbReference type="NCBI Taxonomy" id="2485784"/>
    <lineage>
        <taxon>Bacteria</taxon>
        <taxon>Bacillati</taxon>
        <taxon>Bacillota</taxon>
        <taxon>Erysipelotrichia</taxon>
        <taxon>Erysipelotrichales</taxon>
        <taxon>Erysipelotrichaceae</taxon>
        <taxon>Erysipelothrix</taxon>
    </lineage>
</organism>
<dbReference type="InterPro" id="IPR029493">
    <property type="entry name" value="RecD2-like_HHH"/>
</dbReference>
<dbReference type="Pfam" id="PF14490">
    <property type="entry name" value="HHH_RecD2"/>
    <property type="match status" value="1"/>
</dbReference>
<name>A0A3S8RNJ2_9FIRM</name>
<dbReference type="EC" id="5.6.2.3" evidence="3"/>
<dbReference type="Pfam" id="PF13245">
    <property type="entry name" value="AAA_19"/>
    <property type="match status" value="1"/>
</dbReference>
<dbReference type="Gene3D" id="3.40.50.300">
    <property type="entry name" value="P-loop containing nucleotide triphosphate hydrolases"/>
    <property type="match status" value="2"/>
</dbReference>
<dbReference type="InterPro" id="IPR055446">
    <property type="entry name" value="RecD2_N_OB"/>
</dbReference>
<protein>
    <recommendedName>
        <fullName evidence="3">ATP-dependent RecD2 DNA helicase</fullName>
        <ecNumber evidence="3">5.6.2.3</ecNumber>
    </recommendedName>
    <alternativeName>
        <fullName evidence="3">DNA 5'-3' helicase subunit RecD2</fullName>
    </alternativeName>
</protein>
<keyword evidence="3" id="KW-0238">DNA-binding</keyword>
<evidence type="ECO:0000313" key="9">
    <source>
        <dbReference type="Proteomes" id="UP000278804"/>
    </source>
</evidence>
<evidence type="ECO:0000256" key="1">
    <source>
        <dbReference type="ARBA" id="ARBA00022741"/>
    </source>
</evidence>
<dbReference type="Gene3D" id="2.30.30.940">
    <property type="match status" value="1"/>
</dbReference>
<dbReference type="Pfam" id="PF23139">
    <property type="entry name" value="OB_YrrC"/>
    <property type="match status" value="1"/>
</dbReference>
<reference evidence="8 9" key="1">
    <citation type="journal article" date="2020" name="Int. J. Syst. Evol. Microbiol.">
        <title>Description of Erysipelothrix piscisicarius sp. nov., an emergent fish pathogen, and assessment of virulence using a tiger barb (Puntigrus tetrazona) infection model.</title>
        <authorList>
            <person name="Pomaranski E.K."/>
            <person name="Griffin M.J."/>
            <person name="Camus A.C."/>
            <person name="Armwood A.R."/>
            <person name="Shelley J."/>
            <person name="Waldbieser G.C."/>
            <person name="LaFrentz B.R."/>
            <person name="Garcia J.C."/>
            <person name="Yanong R."/>
            <person name="Soto E."/>
        </authorList>
    </citation>
    <scope>NUCLEOTIDE SEQUENCE [LARGE SCALE GENOMIC DNA]</scope>
    <source>
        <strain evidence="8 9">15TAL0474</strain>
    </source>
</reference>
<dbReference type="PANTHER" id="PTHR43788:SF6">
    <property type="entry name" value="DNA HELICASE B"/>
    <property type="match status" value="1"/>
</dbReference>
<dbReference type="GO" id="GO:0006310">
    <property type="term" value="P:DNA recombination"/>
    <property type="evidence" value="ECO:0007669"/>
    <property type="project" value="InterPro"/>
</dbReference>
<feature type="domain" description="ATP-dependent RecD2 DNA helicase-like helix-hairpin-helix" evidence="5">
    <location>
        <begin position="143"/>
        <end position="231"/>
    </location>
</feature>
<dbReference type="GO" id="GO:0009338">
    <property type="term" value="C:exodeoxyribonuclease V complex"/>
    <property type="evidence" value="ECO:0007669"/>
    <property type="project" value="TreeGrafter"/>
</dbReference>
<keyword evidence="3" id="KW-0413">Isomerase</keyword>
<dbReference type="CDD" id="cd17933">
    <property type="entry name" value="DEXSc_RecD-like"/>
    <property type="match status" value="1"/>
</dbReference>
<evidence type="ECO:0000259" key="5">
    <source>
        <dbReference type="Pfam" id="PF14490"/>
    </source>
</evidence>
<dbReference type="InterPro" id="IPR006345">
    <property type="entry name" value="RecD2"/>
</dbReference>
<dbReference type="SUPFAM" id="SSF52540">
    <property type="entry name" value="P-loop containing nucleoside triphosphate hydrolases"/>
    <property type="match status" value="1"/>
</dbReference>
<evidence type="ECO:0000256" key="2">
    <source>
        <dbReference type="ARBA" id="ARBA00022840"/>
    </source>
</evidence>
<keyword evidence="9" id="KW-1185">Reference proteome</keyword>
<feature type="domain" description="UvrD-like helicase C-terminal" evidence="4">
    <location>
        <begin position="631"/>
        <end position="679"/>
    </location>
</feature>
<dbReference type="RefSeq" id="WP_125164619.1">
    <property type="nucleotide sequence ID" value="NZ_CP034234.1"/>
</dbReference>
<dbReference type="Proteomes" id="UP000278804">
    <property type="component" value="Chromosome"/>
</dbReference>
<keyword evidence="3" id="KW-0378">Hydrolase</keyword>
<dbReference type="GO" id="GO:0005524">
    <property type="term" value="F:ATP binding"/>
    <property type="evidence" value="ECO:0007669"/>
    <property type="project" value="UniProtKB-UniRule"/>
</dbReference>
<comment type="similarity">
    <text evidence="3">Belongs to the RecD family. RecD2 subfamily.</text>
</comment>
<keyword evidence="3 8" id="KW-0347">Helicase</keyword>
<evidence type="ECO:0000256" key="3">
    <source>
        <dbReference type="HAMAP-Rule" id="MF_01488"/>
    </source>
</evidence>
<dbReference type="InterPro" id="IPR027417">
    <property type="entry name" value="P-loop_NTPase"/>
</dbReference>
<dbReference type="EMBL" id="CP034234">
    <property type="protein sequence ID" value="AZK44449.1"/>
    <property type="molecule type" value="Genomic_DNA"/>
</dbReference>
<evidence type="ECO:0000259" key="7">
    <source>
        <dbReference type="Pfam" id="PF23139"/>
    </source>
</evidence>
<keyword evidence="2 3" id="KW-0067">ATP-binding</keyword>
<dbReference type="GO" id="GO:0043139">
    <property type="term" value="F:5'-3' DNA helicase activity"/>
    <property type="evidence" value="ECO:0007669"/>
    <property type="project" value="UniProtKB-UniRule"/>
</dbReference>
<dbReference type="InterPro" id="IPR041451">
    <property type="entry name" value="RecD2_SH13"/>
</dbReference>
<evidence type="ECO:0000313" key="8">
    <source>
        <dbReference type="EMBL" id="AZK44449.1"/>
    </source>
</evidence>
<keyword evidence="1 3" id="KW-0547">Nucleotide-binding</keyword>
<evidence type="ECO:0000259" key="6">
    <source>
        <dbReference type="Pfam" id="PF18335"/>
    </source>
</evidence>
<evidence type="ECO:0000259" key="4">
    <source>
        <dbReference type="Pfam" id="PF13538"/>
    </source>
</evidence>
<comment type="catalytic activity">
    <reaction evidence="3">
        <text>ATP + H2O = ADP + phosphate + H(+)</text>
        <dbReference type="Rhea" id="RHEA:13065"/>
        <dbReference type="ChEBI" id="CHEBI:15377"/>
        <dbReference type="ChEBI" id="CHEBI:15378"/>
        <dbReference type="ChEBI" id="CHEBI:30616"/>
        <dbReference type="ChEBI" id="CHEBI:43474"/>
        <dbReference type="ChEBI" id="CHEBI:456216"/>
        <dbReference type="EC" id="5.6.2.3"/>
    </reaction>
</comment>
<proteinExistence type="inferred from homology"/>
<dbReference type="InterPro" id="IPR050534">
    <property type="entry name" value="Coronavir_polyprotein_1ab"/>
</dbReference>
<dbReference type="AlphaFoldDB" id="A0A3S8RNJ2"/>
<feature type="domain" description="ATP-dependent RecD2 DNA helicase OB-fold" evidence="7">
    <location>
        <begin position="3"/>
        <end position="77"/>
    </location>
</feature>
<feature type="domain" description="ATP-dependent RecD2 DNA helicase SH3" evidence="6">
    <location>
        <begin position="552"/>
        <end position="614"/>
    </location>
</feature>
<feature type="binding site" evidence="3">
    <location>
        <begin position="341"/>
        <end position="345"/>
    </location>
    <ligand>
        <name>ATP</name>
        <dbReference type="ChEBI" id="CHEBI:30616"/>
    </ligand>
</feature>
<sequence length="711" mass="80142">MEQTIKGSVETCIFKNEQSGYGIFRIVLFNSNQKPMTIKGPLATLELDSFYEFKGDYVEDLRYGMQFDVIAFKQMLPQHRDFIIRFLSGPNFPGIGQKTATAVVDTYGEDVLDQIREDESFKLDVKGITEAKAEMIVSVIRKQDAQEDAVSFLLAHGLGNKQIIKINKEYGDNAISVIRENPYRLVYDVDGIGFKTADKVAMSLGYALDDPLRVEALVLDRYKTICFGAGDSFITKDKLFDGVRMGDAERVEAAYQELVQSGELVEDGDRLYHRTQYDSEVYVTETLKNFKYTGYDFDLDDLESKIASIESQLRIEFDDTQREAIESFLCEDVMILTGGPGTGKSTLLSGVVTLLQANCPWLHITLCAPTGRAAKRLEELTNVQAATIHSVLKWDLESNKFGMHEENPLETDILIIDEFSMVDTWLLAHILKASEKVKKLLFVGDKDQLPSVSSGFVLGDLIASKVFKTISLERNYRQEAGSEVIDLAVNMNQGLLDVSNYHRDVRVFDSRYGSVKDIVLKVVGEAMQGGYDLSDIQVLAPMYSGPAGIDNLNHFLQKMCNPESPQKAQIMYGTRIFREGDKILQLKNQPDDFVFNGDIGMLVEVEAKRLVVDFDGNFVEYEPSSYINITHAYAMSVHKAQGSEYPIVILVAVRDFYRMLSRRLYYTGATRSSKSLVLVGELDAFHTAVENHHEAKRNTFLTERLQEAFEK</sequence>
<dbReference type="NCBIfam" id="TIGR01448">
    <property type="entry name" value="recD_rel"/>
    <property type="match status" value="1"/>
</dbReference>
<accession>A0A3S8RNJ2</accession>
<dbReference type="InterPro" id="IPR027785">
    <property type="entry name" value="UvrD-like_helicase_C"/>
</dbReference>